<keyword evidence="3" id="KW-0539">Nucleus</keyword>
<dbReference type="InterPro" id="IPR036390">
    <property type="entry name" value="WH_DNA-bd_sf"/>
</dbReference>
<sequence>MTKMGCLQTMHQAIEALNEEGGSTEQSISSHIRPQHPELPCSHKAFLSHHPKRLTDQGQLLVTPQGTYTLPNQHIPRPCGEDQREQTQRTGLASVLRWPKRWQEEAAQHQRTRGKPIWRHVTAREAEGRRSEGKCRKES</sequence>
<dbReference type="GO" id="GO:0031492">
    <property type="term" value="F:nucleosomal DNA binding"/>
    <property type="evidence" value="ECO:0000318"/>
    <property type="project" value="GO_Central"/>
</dbReference>
<gene>
    <name evidence="6" type="ORF">EUGRSUZ_K02265</name>
</gene>
<dbReference type="GO" id="GO:0030261">
    <property type="term" value="P:chromosome condensation"/>
    <property type="evidence" value="ECO:0000318"/>
    <property type="project" value="GO_Central"/>
</dbReference>
<dbReference type="AlphaFoldDB" id="A0A059A456"/>
<dbReference type="Gramene" id="KCW48598">
    <property type="protein sequence ID" value="KCW48598"/>
    <property type="gene ID" value="EUGRSUZ_K02265"/>
</dbReference>
<dbReference type="InterPro" id="IPR036388">
    <property type="entry name" value="WH-like_DNA-bd_sf"/>
</dbReference>
<dbReference type="GO" id="GO:0005634">
    <property type="term" value="C:nucleus"/>
    <property type="evidence" value="ECO:0000318"/>
    <property type="project" value="GO_Central"/>
</dbReference>
<evidence type="ECO:0000256" key="4">
    <source>
        <dbReference type="SAM" id="MobiDB-lite"/>
    </source>
</evidence>
<dbReference type="InParanoid" id="A0A059A456"/>
<dbReference type="PROSITE" id="PS51504">
    <property type="entry name" value="H15"/>
    <property type="match status" value="1"/>
</dbReference>
<comment type="subcellular location">
    <subcellularLocation>
        <location evidence="1">Nucleus</location>
    </subcellularLocation>
</comment>
<keyword evidence="2" id="KW-0238">DNA-binding</keyword>
<dbReference type="GO" id="GO:0045910">
    <property type="term" value="P:negative regulation of DNA recombination"/>
    <property type="evidence" value="ECO:0000318"/>
    <property type="project" value="GO_Central"/>
</dbReference>
<reference evidence="6" key="1">
    <citation type="submission" date="2013-07" db="EMBL/GenBank/DDBJ databases">
        <title>The genome of Eucalyptus grandis.</title>
        <authorList>
            <person name="Schmutz J."/>
            <person name="Hayes R."/>
            <person name="Myburg A."/>
            <person name="Tuskan G."/>
            <person name="Grattapaglia D."/>
            <person name="Rokhsar D.S."/>
        </authorList>
    </citation>
    <scope>NUCLEOTIDE SEQUENCE</scope>
    <source>
        <tissue evidence="6">Leaf extractions</tissue>
    </source>
</reference>
<evidence type="ECO:0000313" key="6">
    <source>
        <dbReference type="EMBL" id="KCW48598.1"/>
    </source>
</evidence>
<feature type="region of interest" description="Disordered" evidence="4">
    <location>
        <begin position="104"/>
        <end position="139"/>
    </location>
</feature>
<protein>
    <recommendedName>
        <fullName evidence="5">H15 domain-containing protein</fullName>
    </recommendedName>
</protein>
<dbReference type="PANTHER" id="PTHR11467">
    <property type="entry name" value="HISTONE H1"/>
    <property type="match status" value="1"/>
</dbReference>
<dbReference type="GO" id="GO:0000786">
    <property type="term" value="C:nucleosome"/>
    <property type="evidence" value="ECO:0007669"/>
    <property type="project" value="InterPro"/>
</dbReference>
<dbReference type="GO" id="GO:0003690">
    <property type="term" value="F:double-stranded DNA binding"/>
    <property type="evidence" value="ECO:0000318"/>
    <property type="project" value="GO_Central"/>
</dbReference>
<feature type="compositionally biased region" description="Basic and acidic residues" evidence="4">
    <location>
        <begin position="122"/>
        <end position="139"/>
    </location>
</feature>
<dbReference type="Gene3D" id="1.10.10.10">
    <property type="entry name" value="Winged helix-like DNA-binding domain superfamily/Winged helix DNA-binding domain"/>
    <property type="match status" value="1"/>
</dbReference>
<evidence type="ECO:0000256" key="3">
    <source>
        <dbReference type="ARBA" id="ARBA00023242"/>
    </source>
</evidence>
<proteinExistence type="predicted"/>
<feature type="domain" description="H15" evidence="5">
    <location>
        <begin position="1"/>
        <end position="72"/>
    </location>
</feature>
<evidence type="ECO:0000259" key="5">
    <source>
        <dbReference type="PROSITE" id="PS51504"/>
    </source>
</evidence>
<dbReference type="PANTHER" id="PTHR11467:SF109">
    <property type="entry name" value="H15 DOMAIN-CONTAINING PROTEIN"/>
    <property type="match status" value="1"/>
</dbReference>
<name>A0A059A456_EUCGR</name>
<evidence type="ECO:0000256" key="1">
    <source>
        <dbReference type="ARBA" id="ARBA00004123"/>
    </source>
</evidence>
<dbReference type="GO" id="GO:0006334">
    <property type="term" value="P:nucleosome assembly"/>
    <property type="evidence" value="ECO:0007669"/>
    <property type="project" value="InterPro"/>
</dbReference>
<organism evidence="6">
    <name type="scientific">Eucalyptus grandis</name>
    <name type="common">Flooded gum</name>
    <dbReference type="NCBI Taxonomy" id="71139"/>
    <lineage>
        <taxon>Eukaryota</taxon>
        <taxon>Viridiplantae</taxon>
        <taxon>Streptophyta</taxon>
        <taxon>Embryophyta</taxon>
        <taxon>Tracheophyta</taxon>
        <taxon>Spermatophyta</taxon>
        <taxon>Magnoliopsida</taxon>
        <taxon>eudicotyledons</taxon>
        <taxon>Gunneridae</taxon>
        <taxon>Pentapetalae</taxon>
        <taxon>rosids</taxon>
        <taxon>malvids</taxon>
        <taxon>Myrtales</taxon>
        <taxon>Myrtaceae</taxon>
        <taxon>Myrtoideae</taxon>
        <taxon>Eucalypteae</taxon>
        <taxon>Eucalyptus</taxon>
    </lineage>
</organism>
<dbReference type="SUPFAM" id="SSF46785">
    <property type="entry name" value="Winged helix' DNA-binding domain"/>
    <property type="match status" value="1"/>
</dbReference>
<dbReference type="InterPro" id="IPR005818">
    <property type="entry name" value="Histone_H1/H5_H15"/>
</dbReference>
<evidence type="ECO:0000256" key="2">
    <source>
        <dbReference type="ARBA" id="ARBA00023125"/>
    </source>
</evidence>
<dbReference type="GO" id="GO:0005730">
    <property type="term" value="C:nucleolus"/>
    <property type="evidence" value="ECO:0000318"/>
    <property type="project" value="GO_Central"/>
</dbReference>
<accession>A0A059A456</accession>
<dbReference type="EMBL" id="KK198763">
    <property type="protein sequence ID" value="KCW48598.1"/>
    <property type="molecule type" value="Genomic_DNA"/>
</dbReference>